<evidence type="ECO:0000256" key="4">
    <source>
        <dbReference type="ARBA" id="ARBA00022729"/>
    </source>
</evidence>
<evidence type="ECO:0000256" key="1">
    <source>
        <dbReference type="ARBA" id="ARBA00004613"/>
    </source>
</evidence>
<dbReference type="InterPro" id="IPR000801">
    <property type="entry name" value="Esterase-like"/>
</dbReference>
<feature type="chain" id="PRO_5038873806" evidence="8">
    <location>
        <begin position="30"/>
        <end position="284"/>
    </location>
</feature>
<evidence type="ECO:0000256" key="7">
    <source>
        <dbReference type="ARBA" id="ARBA00023326"/>
    </source>
</evidence>
<dbReference type="Proteomes" id="UP000256661">
    <property type="component" value="Unassembled WGS sequence"/>
</dbReference>
<dbReference type="GO" id="GO:0030600">
    <property type="term" value="F:feruloyl esterase activity"/>
    <property type="evidence" value="ECO:0007669"/>
    <property type="project" value="InterPro"/>
</dbReference>
<evidence type="ECO:0000256" key="3">
    <source>
        <dbReference type="ARBA" id="ARBA00022651"/>
    </source>
</evidence>
<evidence type="ECO:0000256" key="6">
    <source>
        <dbReference type="ARBA" id="ARBA00023277"/>
    </source>
</evidence>
<organism evidence="9 10">
    <name type="scientific">Thermomonospora umbrina</name>
    <dbReference type="NCBI Taxonomy" id="111806"/>
    <lineage>
        <taxon>Bacteria</taxon>
        <taxon>Bacillati</taxon>
        <taxon>Actinomycetota</taxon>
        <taxon>Actinomycetes</taxon>
        <taxon>Streptosporangiales</taxon>
        <taxon>Thermomonosporaceae</taxon>
        <taxon>Thermomonospora</taxon>
    </lineage>
</organism>
<keyword evidence="7" id="KW-0624">Polysaccharide degradation</keyword>
<keyword evidence="6" id="KW-0119">Carbohydrate metabolism</keyword>
<dbReference type="PANTHER" id="PTHR38050:SF2">
    <property type="entry name" value="FERULOYL ESTERASE C-RELATED"/>
    <property type="match status" value="1"/>
</dbReference>
<dbReference type="InterPro" id="IPR043595">
    <property type="entry name" value="FaeB/C/D"/>
</dbReference>
<keyword evidence="2" id="KW-0964">Secreted</keyword>
<dbReference type="Pfam" id="PF00756">
    <property type="entry name" value="Esterase"/>
    <property type="match status" value="1"/>
</dbReference>
<protein>
    <submittedName>
        <fullName evidence="9">Poly(3-hydroxybutyrate) depolymerase</fullName>
    </submittedName>
</protein>
<proteinExistence type="predicted"/>
<comment type="caution">
    <text evidence="9">The sequence shown here is derived from an EMBL/GenBank/DDBJ whole genome shotgun (WGS) entry which is preliminary data.</text>
</comment>
<accession>A0A3D9SSI2</accession>
<dbReference type="Gene3D" id="3.40.50.1820">
    <property type="entry name" value="alpha/beta hydrolase"/>
    <property type="match status" value="1"/>
</dbReference>
<evidence type="ECO:0000256" key="5">
    <source>
        <dbReference type="ARBA" id="ARBA00022801"/>
    </source>
</evidence>
<dbReference type="GO" id="GO:0045493">
    <property type="term" value="P:xylan catabolic process"/>
    <property type="evidence" value="ECO:0007669"/>
    <property type="project" value="UniProtKB-KW"/>
</dbReference>
<evidence type="ECO:0000313" key="9">
    <source>
        <dbReference type="EMBL" id="REE95925.1"/>
    </source>
</evidence>
<dbReference type="PANTHER" id="PTHR38050">
    <property type="match status" value="1"/>
</dbReference>
<evidence type="ECO:0000256" key="8">
    <source>
        <dbReference type="SAM" id="SignalP"/>
    </source>
</evidence>
<keyword evidence="10" id="KW-1185">Reference proteome</keyword>
<reference evidence="9 10" key="1">
    <citation type="submission" date="2018-08" db="EMBL/GenBank/DDBJ databases">
        <title>Sequencing the genomes of 1000 actinobacteria strains.</title>
        <authorList>
            <person name="Klenk H.-P."/>
        </authorList>
    </citation>
    <scope>NUCLEOTIDE SEQUENCE [LARGE SCALE GENOMIC DNA]</scope>
    <source>
        <strain evidence="9 10">DSM 43927</strain>
    </source>
</reference>
<dbReference type="EMBL" id="QTTT01000001">
    <property type="protein sequence ID" value="REE95925.1"/>
    <property type="molecule type" value="Genomic_DNA"/>
</dbReference>
<dbReference type="RefSeq" id="WP_170177554.1">
    <property type="nucleotide sequence ID" value="NZ_QTTT01000001.1"/>
</dbReference>
<sequence length="284" mass="30264">MSVARLMSAVALCAAMIATVVAPMASAQATTARPATTQVAACTLTPTNGTVPRTVGGRQYLVNVPSGLTGQVPLLLALHGGGEGGANHETNSGWTQFAAQKKFIVAYPTGSEMNYPPSWKLGQDSADVDHLRDVVDDIAATWCVNPARVHAAGFSNGGQMAARLACDESDKFASVATHAGPLMTLDCLPLPRKIAVGVSVGVNDPLKWAMEGQRAAWVQNNECPGTQYPETGTGVSEAYHFNCPDNTQVYWRLYSGLDHKFPVGDQGIDLRNRMWTLFEDHPLP</sequence>
<dbReference type="SUPFAM" id="SSF53474">
    <property type="entry name" value="alpha/beta-Hydrolases"/>
    <property type="match status" value="1"/>
</dbReference>
<comment type="subcellular location">
    <subcellularLocation>
        <location evidence="1">Secreted</location>
    </subcellularLocation>
</comment>
<feature type="signal peptide" evidence="8">
    <location>
        <begin position="1"/>
        <end position="29"/>
    </location>
</feature>
<keyword evidence="4 8" id="KW-0732">Signal</keyword>
<evidence type="ECO:0000256" key="2">
    <source>
        <dbReference type="ARBA" id="ARBA00022525"/>
    </source>
</evidence>
<dbReference type="GO" id="GO:0005576">
    <property type="term" value="C:extracellular region"/>
    <property type="evidence" value="ECO:0007669"/>
    <property type="project" value="UniProtKB-SubCell"/>
</dbReference>
<keyword evidence="5" id="KW-0378">Hydrolase</keyword>
<evidence type="ECO:0000313" key="10">
    <source>
        <dbReference type="Proteomes" id="UP000256661"/>
    </source>
</evidence>
<gene>
    <name evidence="9" type="ORF">DFJ69_1339</name>
</gene>
<dbReference type="AlphaFoldDB" id="A0A3D9SSI2"/>
<name>A0A3D9SSI2_9ACTN</name>
<keyword evidence="3" id="KW-0858">Xylan degradation</keyword>
<dbReference type="InterPro" id="IPR029058">
    <property type="entry name" value="AB_hydrolase_fold"/>
</dbReference>